<dbReference type="PANTHER" id="PTHR43327:SF10">
    <property type="entry name" value="STOMATIN-LIKE PROTEIN 2, MITOCHONDRIAL"/>
    <property type="match status" value="1"/>
</dbReference>
<comment type="similarity">
    <text evidence="1">Belongs to the band 7/mec-2 family.</text>
</comment>
<dbReference type="AlphaFoldDB" id="A0A7X2NU19"/>
<name>A0A7X2NU19_9FIRM</name>
<organism evidence="4 5">
    <name type="scientific">Stecheria intestinalis</name>
    <dbReference type="NCBI Taxonomy" id="2606630"/>
    <lineage>
        <taxon>Bacteria</taxon>
        <taxon>Bacillati</taxon>
        <taxon>Bacillota</taxon>
        <taxon>Erysipelotrichia</taxon>
        <taxon>Erysipelotrichales</taxon>
        <taxon>Erysipelotrichaceae</taxon>
        <taxon>Stecheria</taxon>
    </lineage>
</organism>
<dbReference type="EMBL" id="VUMN01000033">
    <property type="protein sequence ID" value="MSS59473.1"/>
    <property type="molecule type" value="Genomic_DNA"/>
</dbReference>
<dbReference type="SUPFAM" id="SSF117892">
    <property type="entry name" value="Band 7/SPFH domain"/>
    <property type="match status" value="1"/>
</dbReference>
<comment type="caution">
    <text evidence="4">The sequence shown here is derived from an EMBL/GenBank/DDBJ whole genome shotgun (WGS) entry which is preliminary data.</text>
</comment>
<sequence>MGSFIVFLVIIILIILLVISLLVIVPQGFAYVIEFLGKYEATWGPGLHIRKPIVERIAKKVNVKEQVGDFAAIEAITKDNVMLKVDSVVFYKVRDTDDNPRKYAYGVTNPETAIELLAATTLRNVVGEMTLDEALTSRERINDSMREVLDKATDDWGVLVRRVEIKSLTPNNDVRIAMEKQVTAERNKRAEILEAEGHKQSDILKAEGHKEALILDAEADKQKKILEAEAEKQALIDKAAGQAEAIRQVKQAEADGIRMLKEAGADEAVIRLRTLSALEKVADGKATKIFLPSDLAQAGALASAVGETLKDAAKEPAVSSEKPADIHAEPEFLKK</sequence>
<evidence type="ECO:0000256" key="2">
    <source>
        <dbReference type="SAM" id="MobiDB-lite"/>
    </source>
</evidence>
<reference evidence="4 5" key="1">
    <citation type="submission" date="2019-08" db="EMBL/GenBank/DDBJ databases">
        <title>In-depth cultivation of the pig gut microbiome towards novel bacterial diversity and tailored functional studies.</title>
        <authorList>
            <person name="Wylensek D."/>
            <person name="Hitch T.C.A."/>
            <person name="Clavel T."/>
        </authorList>
    </citation>
    <scope>NUCLEOTIDE SEQUENCE [LARGE SCALE GENOMIC DNA]</scope>
    <source>
        <strain evidence="4 5">Oil+RF-744-GAM-WT-6</strain>
    </source>
</reference>
<proteinExistence type="inferred from homology"/>
<evidence type="ECO:0000313" key="5">
    <source>
        <dbReference type="Proteomes" id="UP000461880"/>
    </source>
</evidence>
<evidence type="ECO:0000259" key="3">
    <source>
        <dbReference type="SMART" id="SM00244"/>
    </source>
</evidence>
<dbReference type="FunFam" id="3.30.479.30:FF:000004">
    <property type="entry name" value="Putative membrane protease family, stomatin"/>
    <property type="match status" value="1"/>
</dbReference>
<dbReference type="InterPro" id="IPR036013">
    <property type="entry name" value="Band_7/SPFH_dom_sf"/>
</dbReference>
<feature type="region of interest" description="Disordered" evidence="2">
    <location>
        <begin position="312"/>
        <end position="335"/>
    </location>
</feature>
<dbReference type="Gene3D" id="3.30.479.30">
    <property type="entry name" value="Band 7 domain"/>
    <property type="match status" value="1"/>
</dbReference>
<evidence type="ECO:0000313" key="4">
    <source>
        <dbReference type="EMBL" id="MSS59473.1"/>
    </source>
</evidence>
<keyword evidence="5" id="KW-1185">Reference proteome</keyword>
<dbReference type="Proteomes" id="UP000461880">
    <property type="component" value="Unassembled WGS sequence"/>
</dbReference>
<dbReference type="PRINTS" id="PR00721">
    <property type="entry name" value="STOMATIN"/>
</dbReference>
<dbReference type="PANTHER" id="PTHR43327">
    <property type="entry name" value="STOMATIN-LIKE PROTEIN 2, MITOCHONDRIAL"/>
    <property type="match status" value="1"/>
</dbReference>
<dbReference type="InterPro" id="IPR050710">
    <property type="entry name" value="Band7/mec-2_domain"/>
</dbReference>
<gene>
    <name evidence="4" type="ORF">FYJ51_11280</name>
</gene>
<accession>A0A7X2NU19</accession>
<feature type="domain" description="Band 7" evidence="3">
    <location>
        <begin position="20"/>
        <end position="182"/>
    </location>
</feature>
<dbReference type="RefSeq" id="WP_154505732.1">
    <property type="nucleotide sequence ID" value="NZ_VUMN01000033.1"/>
</dbReference>
<dbReference type="Pfam" id="PF01145">
    <property type="entry name" value="Band_7"/>
    <property type="match status" value="1"/>
</dbReference>
<feature type="compositionally biased region" description="Basic and acidic residues" evidence="2">
    <location>
        <begin position="322"/>
        <end position="335"/>
    </location>
</feature>
<dbReference type="GO" id="GO:0098552">
    <property type="term" value="C:side of membrane"/>
    <property type="evidence" value="ECO:0007669"/>
    <property type="project" value="UniProtKB-ARBA"/>
</dbReference>
<evidence type="ECO:0000256" key="1">
    <source>
        <dbReference type="ARBA" id="ARBA00008164"/>
    </source>
</evidence>
<protein>
    <submittedName>
        <fullName evidence="4">SPFH/Band 7/PHB domain protein</fullName>
    </submittedName>
</protein>
<dbReference type="SMART" id="SM00244">
    <property type="entry name" value="PHB"/>
    <property type="match status" value="1"/>
</dbReference>
<dbReference type="InterPro" id="IPR001107">
    <property type="entry name" value="Band_7"/>
</dbReference>
<dbReference type="InterPro" id="IPR001972">
    <property type="entry name" value="Stomatin_HflK_fam"/>
</dbReference>
<dbReference type="CDD" id="cd08829">
    <property type="entry name" value="SPFH_paraslipin"/>
    <property type="match status" value="1"/>
</dbReference>
<dbReference type="GO" id="GO:0005886">
    <property type="term" value="C:plasma membrane"/>
    <property type="evidence" value="ECO:0007669"/>
    <property type="project" value="UniProtKB-ARBA"/>
</dbReference>